<proteinExistence type="predicted"/>
<dbReference type="Proteomes" id="UP000798662">
    <property type="component" value="Chromosome 1"/>
</dbReference>
<sequence>MRIEMAFMVSAPLPLRRPSPPVSRGRSTTPLTTTPSAIPHPAATAATPLRMAEEIVPKATSDRILIRPTEAAKATASGLLLSTGSAERPTTGTVIAVGPGLTYTTGEGKEPMPVRVGDQVLWDQYDGLEMTVPGMDGKLISVRARNLAAYW</sequence>
<protein>
    <submittedName>
        <fullName evidence="1">Uncharacterized protein</fullName>
    </submittedName>
</protein>
<dbReference type="EMBL" id="CM020618">
    <property type="protein sequence ID" value="KAK1857984.1"/>
    <property type="molecule type" value="Genomic_DNA"/>
</dbReference>
<comment type="caution">
    <text evidence="1">The sequence shown here is derived from an EMBL/GenBank/DDBJ whole genome shotgun (WGS) entry which is preliminary data.</text>
</comment>
<evidence type="ECO:0000313" key="1">
    <source>
        <dbReference type="EMBL" id="KAK1857984.1"/>
    </source>
</evidence>
<name>A0ACC3BJ43_PYRYE</name>
<organism evidence="1 2">
    <name type="scientific">Pyropia yezoensis</name>
    <name type="common">Susabi-nori</name>
    <name type="synonym">Porphyra yezoensis</name>
    <dbReference type="NCBI Taxonomy" id="2788"/>
    <lineage>
        <taxon>Eukaryota</taxon>
        <taxon>Rhodophyta</taxon>
        <taxon>Bangiophyceae</taxon>
        <taxon>Bangiales</taxon>
        <taxon>Bangiaceae</taxon>
        <taxon>Pyropia</taxon>
    </lineage>
</organism>
<reference evidence="1" key="1">
    <citation type="submission" date="2019-11" db="EMBL/GenBank/DDBJ databases">
        <title>Nori genome reveals adaptations in red seaweeds to the harsh intertidal environment.</title>
        <authorList>
            <person name="Wang D."/>
            <person name="Mao Y."/>
        </authorList>
    </citation>
    <scope>NUCLEOTIDE SEQUENCE</scope>
    <source>
        <tissue evidence="1">Gametophyte</tissue>
    </source>
</reference>
<evidence type="ECO:0000313" key="2">
    <source>
        <dbReference type="Proteomes" id="UP000798662"/>
    </source>
</evidence>
<accession>A0ACC3BJ43</accession>
<gene>
    <name evidence="1" type="ORF">I4F81_000598</name>
</gene>
<keyword evidence="2" id="KW-1185">Reference proteome</keyword>